<dbReference type="VEuPathDB" id="VectorBase:ASIC006539"/>
<dbReference type="EMBL" id="KE524975">
    <property type="protein sequence ID" value="KFB39199.1"/>
    <property type="molecule type" value="Genomic_DNA"/>
</dbReference>
<name>A0A084VMK5_ANOSI</name>
<dbReference type="AlphaFoldDB" id="A0A084VMK5"/>
<feature type="region of interest" description="Disordered" evidence="1">
    <location>
        <begin position="26"/>
        <end position="55"/>
    </location>
</feature>
<reference evidence="2 4" key="1">
    <citation type="journal article" date="2014" name="BMC Genomics">
        <title>Genome sequence of Anopheles sinensis provides insight into genetics basis of mosquito competence for malaria parasites.</title>
        <authorList>
            <person name="Zhou D."/>
            <person name="Zhang D."/>
            <person name="Ding G."/>
            <person name="Shi L."/>
            <person name="Hou Q."/>
            <person name="Ye Y."/>
            <person name="Xu Y."/>
            <person name="Zhou H."/>
            <person name="Xiong C."/>
            <person name="Li S."/>
            <person name="Yu J."/>
            <person name="Hong S."/>
            <person name="Yu X."/>
            <person name="Zou P."/>
            <person name="Chen C."/>
            <person name="Chang X."/>
            <person name="Wang W."/>
            <person name="Lv Y."/>
            <person name="Sun Y."/>
            <person name="Ma L."/>
            <person name="Shen B."/>
            <person name="Zhu C."/>
        </authorList>
    </citation>
    <scope>NUCLEOTIDE SEQUENCE [LARGE SCALE GENOMIC DNA]</scope>
</reference>
<dbReference type="Proteomes" id="UP000030765">
    <property type="component" value="Unassembled WGS sequence"/>
</dbReference>
<proteinExistence type="predicted"/>
<dbReference type="EMBL" id="ATLV01014599">
    <property type="status" value="NOT_ANNOTATED_CDS"/>
    <property type="molecule type" value="Genomic_DNA"/>
</dbReference>
<evidence type="ECO:0000256" key="1">
    <source>
        <dbReference type="SAM" id="MobiDB-lite"/>
    </source>
</evidence>
<keyword evidence="4" id="KW-1185">Reference proteome</keyword>
<evidence type="ECO:0000313" key="2">
    <source>
        <dbReference type="EMBL" id="KFB39199.1"/>
    </source>
</evidence>
<evidence type="ECO:0000313" key="3">
    <source>
        <dbReference type="EnsemblMetazoa" id="ASIC006539-PA"/>
    </source>
</evidence>
<gene>
    <name evidence="2" type="ORF">ZHAS_00006539</name>
</gene>
<dbReference type="EnsemblMetazoa" id="ASIC006539-RA">
    <property type="protein sequence ID" value="ASIC006539-PA"/>
    <property type="gene ID" value="ASIC006539"/>
</dbReference>
<accession>A0A084VMK5</accession>
<organism evidence="2">
    <name type="scientific">Anopheles sinensis</name>
    <name type="common">Mosquito</name>
    <dbReference type="NCBI Taxonomy" id="74873"/>
    <lineage>
        <taxon>Eukaryota</taxon>
        <taxon>Metazoa</taxon>
        <taxon>Ecdysozoa</taxon>
        <taxon>Arthropoda</taxon>
        <taxon>Hexapoda</taxon>
        <taxon>Insecta</taxon>
        <taxon>Pterygota</taxon>
        <taxon>Neoptera</taxon>
        <taxon>Endopterygota</taxon>
        <taxon>Diptera</taxon>
        <taxon>Nematocera</taxon>
        <taxon>Culicoidea</taxon>
        <taxon>Culicidae</taxon>
        <taxon>Anophelinae</taxon>
        <taxon>Anopheles</taxon>
    </lineage>
</organism>
<protein>
    <submittedName>
        <fullName evidence="2 3">Uncharacterized protein</fullName>
    </submittedName>
</protein>
<evidence type="ECO:0000313" key="4">
    <source>
        <dbReference type="Proteomes" id="UP000030765"/>
    </source>
</evidence>
<reference evidence="3" key="2">
    <citation type="submission" date="2020-05" db="UniProtKB">
        <authorList>
            <consortium name="EnsemblMetazoa"/>
        </authorList>
    </citation>
    <scope>IDENTIFICATION</scope>
</reference>
<sequence>MSATFDSYEDGNEILALRGKWEPTPKVALGVETPPPTHRARGGWEEGQETRNPPAARFPRGFFSGAGGNGDEGTNASKAIGHVSFGAGWSPPGAIKRSHRVALGTRKAALSNDTRMNGTSGLFWTLLTTAMEIRKPPGRFWQWSALLPSNEKPDTAPAVQSIVGPL</sequence>